<protein>
    <submittedName>
        <fullName evidence="3">Putative membrane protein</fullName>
    </submittedName>
</protein>
<gene>
    <name evidence="3" type="ORF">IW245_006566</name>
</gene>
<feature type="transmembrane region" description="Helical" evidence="2">
    <location>
        <begin position="139"/>
        <end position="165"/>
    </location>
</feature>
<feature type="compositionally biased region" description="Low complexity" evidence="1">
    <location>
        <begin position="184"/>
        <end position="262"/>
    </location>
</feature>
<feature type="compositionally biased region" description="Low complexity" evidence="1">
    <location>
        <begin position="269"/>
        <end position="340"/>
    </location>
</feature>
<comment type="caution">
    <text evidence="3">The sequence shown here is derived from an EMBL/GenBank/DDBJ whole genome shotgun (WGS) entry which is preliminary data.</text>
</comment>
<keyword evidence="2" id="KW-0812">Transmembrane</keyword>
<keyword evidence="4" id="KW-1185">Reference proteome</keyword>
<sequence length="366" mass="38515">MSTPTTAEEKSAADFTKPYRSLAALVLVSVAGLLLFVNVLHLLLATDGWAYGFTSRAFLGFDNFVGVTSIALPLVAVLIATHVKPMTQNAKLITLIALVEYGVGALFGLITLIAGQLYAFERAGAGSEHPGATDDTLSVIFGILGDLGMFALFGLAVFFVFRVYAGVFVAQRPPKPVAQPAYPPQGYGQPQQGYPPQGYGQQPQQPQQQYGQPAYGQQPYGQQGYAPTAAPASAPPAYGQTTPPYGQQPQQPQQYGQQAQPASAPPAQAPYGQQPQYGQPQQQYGDQTQVVQQQPQAAPQPQSSPFASYAAPTSAPPAHAAQGGSDQGWPPAQQAAPSAPQGGGFPPQDEAQRTQMIQPGQIPPAQ</sequence>
<evidence type="ECO:0000313" key="4">
    <source>
        <dbReference type="Proteomes" id="UP000622552"/>
    </source>
</evidence>
<dbReference type="AlphaFoldDB" id="A0A8J7KZ74"/>
<dbReference type="Proteomes" id="UP000622552">
    <property type="component" value="Unassembled WGS sequence"/>
</dbReference>
<feature type="transmembrane region" description="Helical" evidence="2">
    <location>
        <begin position="95"/>
        <end position="119"/>
    </location>
</feature>
<evidence type="ECO:0000256" key="1">
    <source>
        <dbReference type="SAM" id="MobiDB-lite"/>
    </source>
</evidence>
<reference evidence="3" key="1">
    <citation type="submission" date="2020-11" db="EMBL/GenBank/DDBJ databases">
        <title>Sequencing the genomes of 1000 actinobacteria strains.</title>
        <authorList>
            <person name="Klenk H.-P."/>
        </authorList>
    </citation>
    <scope>NUCLEOTIDE SEQUENCE</scope>
    <source>
        <strain evidence="3">DSM 45356</strain>
    </source>
</reference>
<feature type="transmembrane region" description="Helical" evidence="2">
    <location>
        <begin position="64"/>
        <end position="83"/>
    </location>
</feature>
<organism evidence="3 4">
    <name type="scientific">Longispora fulva</name>
    <dbReference type="NCBI Taxonomy" id="619741"/>
    <lineage>
        <taxon>Bacteria</taxon>
        <taxon>Bacillati</taxon>
        <taxon>Actinomycetota</taxon>
        <taxon>Actinomycetes</taxon>
        <taxon>Micromonosporales</taxon>
        <taxon>Micromonosporaceae</taxon>
        <taxon>Longispora</taxon>
    </lineage>
</organism>
<keyword evidence="2" id="KW-0472">Membrane</keyword>
<feature type="region of interest" description="Disordered" evidence="1">
    <location>
        <begin position="179"/>
        <end position="366"/>
    </location>
</feature>
<dbReference type="EMBL" id="JADOUF010000001">
    <property type="protein sequence ID" value="MBG6140372.1"/>
    <property type="molecule type" value="Genomic_DNA"/>
</dbReference>
<accession>A0A8J7KZ74</accession>
<feature type="transmembrane region" description="Helical" evidence="2">
    <location>
        <begin position="21"/>
        <end position="44"/>
    </location>
</feature>
<evidence type="ECO:0000313" key="3">
    <source>
        <dbReference type="EMBL" id="MBG6140372.1"/>
    </source>
</evidence>
<proteinExistence type="predicted"/>
<dbReference type="RefSeq" id="WP_197006921.1">
    <property type="nucleotide sequence ID" value="NZ_BONS01000006.1"/>
</dbReference>
<evidence type="ECO:0000256" key="2">
    <source>
        <dbReference type="SAM" id="Phobius"/>
    </source>
</evidence>
<name>A0A8J7KZ74_9ACTN</name>
<keyword evidence="2" id="KW-1133">Transmembrane helix</keyword>